<organism evidence="2 3">
    <name type="scientific">Carex littledalei</name>
    <dbReference type="NCBI Taxonomy" id="544730"/>
    <lineage>
        <taxon>Eukaryota</taxon>
        <taxon>Viridiplantae</taxon>
        <taxon>Streptophyta</taxon>
        <taxon>Embryophyta</taxon>
        <taxon>Tracheophyta</taxon>
        <taxon>Spermatophyta</taxon>
        <taxon>Magnoliopsida</taxon>
        <taxon>Liliopsida</taxon>
        <taxon>Poales</taxon>
        <taxon>Cyperaceae</taxon>
        <taxon>Cyperoideae</taxon>
        <taxon>Cariceae</taxon>
        <taxon>Carex</taxon>
        <taxon>Carex subgen. Euthyceras</taxon>
    </lineage>
</organism>
<dbReference type="InterPro" id="IPR011990">
    <property type="entry name" value="TPR-like_helical_dom_sf"/>
</dbReference>
<dbReference type="PANTHER" id="PTHR47603">
    <property type="entry name" value="PPR CONTAINING-LIKE PROTEIN"/>
    <property type="match status" value="1"/>
</dbReference>
<dbReference type="AlphaFoldDB" id="A0A833QJR0"/>
<evidence type="ECO:0000313" key="2">
    <source>
        <dbReference type="EMBL" id="KAF3327305.1"/>
    </source>
</evidence>
<dbReference type="PANTHER" id="PTHR47603:SF1">
    <property type="entry name" value="PPR CONTAINING-LIKE PROTEIN"/>
    <property type="match status" value="1"/>
</dbReference>
<feature type="region of interest" description="Disordered" evidence="1">
    <location>
        <begin position="282"/>
        <end position="329"/>
    </location>
</feature>
<sequence length="329" mass="38067">MYRVIGTLRRSYACHQLSKGDNLGSFWSLTERIKIGAGYYSNYAPNHIVPSKLPTHSNVNKDLEDKQFGFTNKGLKRYDGTNNQEQGRDSEMLTKPVGRKISAAEERKFLINTLFDLKDSKQSVYGTLDAWVAMEPTFPLASLRQALVVLQKHEQWHRIVQVLKWILSKGQGNTMGTYKLLITALEKDNRAEEAHKIWKSKIGHDLHSVSWEFCDLMLSIYYRNNMLDRLVKLFRRIESYGRKPPRKSIVRKVADAYEVLGLSEEKDKLLKEYSYLFDKSSDENKRRYKHSKKTKKEDKENSQVKSLNSMAVDSGPSDDQTQKQCSQNS</sequence>
<evidence type="ECO:0000313" key="3">
    <source>
        <dbReference type="Proteomes" id="UP000623129"/>
    </source>
</evidence>
<gene>
    <name evidence="2" type="ORF">FCM35_KLT07423</name>
</gene>
<feature type="compositionally biased region" description="Polar residues" evidence="1">
    <location>
        <begin position="303"/>
        <end position="329"/>
    </location>
</feature>
<comment type="caution">
    <text evidence="2">The sequence shown here is derived from an EMBL/GenBank/DDBJ whole genome shotgun (WGS) entry which is preliminary data.</text>
</comment>
<feature type="region of interest" description="Disordered" evidence="1">
    <location>
        <begin position="76"/>
        <end position="95"/>
    </location>
</feature>
<accession>A0A833QJR0</accession>
<name>A0A833QJR0_9POAL</name>
<keyword evidence="3" id="KW-1185">Reference proteome</keyword>
<dbReference type="EMBL" id="SWLB01000017">
    <property type="protein sequence ID" value="KAF3327305.1"/>
    <property type="molecule type" value="Genomic_DNA"/>
</dbReference>
<dbReference type="Gene3D" id="1.25.40.10">
    <property type="entry name" value="Tetratricopeptide repeat domain"/>
    <property type="match status" value="1"/>
</dbReference>
<proteinExistence type="predicted"/>
<evidence type="ECO:0000256" key="1">
    <source>
        <dbReference type="SAM" id="MobiDB-lite"/>
    </source>
</evidence>
<reference evidence="2" key="1">
    <citation type="submission" date="2020-01" db="EMBL/GenBank/DDBJ databases">
        <title>Genome sequence of Kobresia littledalei, the first chromosome-level genome in the family Cyperaceae.</title>
        <authorList>
            <person name="Qu G."/>
        </authorList>
    </citation>
    <scope>NUCLEOTIDE SEQUENCE</scope>
    <source>
        <strain evidence="2">C.B.Clarke</strain>
        <tissue evidence="2">Leaf</tissue>
    </source>
</reference>
<protein>
    <submittedName>
        <fullName evidence="2">Pentatricopeptide repeat-containing protein</fullName>
    </submittedName>
</protein>
<dbReference type="OrthoDB" id="1878928at2759"/>
<dbReference type="Proteomes" id="UP000623129">
    <property type="component" value="Unassembled WGS sequence"/>
</dbReference>